<dbReference type="OrthoDB" id="3369at2157"/>
<keyword evidence="11" id="KW-1185">Reference proteome</keyword>
<dbReference type="Pfam" id="PF08447">
    <property type="entry name" value="PAS_3"/>
    <property type="match status" value="2"/>
</dbReference>
<dbReference type="RefSeq" id="WP_011449639.1">
    <property type="nucleotide sequence ID" value="NC_007796.1"/>
</dbReference>
<dbReference type="PROSITE" id="PS50112">
    <property type="entry name" value="PAS"/>
    <property type="match status" value="2"/>
</dbReference>
<dbReference type="CDD" id="cd00130">
    <property type="entry name" value="PAS"/>
    <property type="match status" value="3"/>
</dbReference>
<dbReference type="EnsemblBacteria" id="ABD42383">
    <property type="protein sequence ID" value="ABD42383"/>
    <property type="gene ID" value="Mhun_2688"/>
</dbReference>
<feature type="transmembrane region" description="Helical" evidence="7">
    <location>
        <begin position="304"/>
        <end position="324"/>
    </location>
</feature>
<dbReference type="InterPro" id="IPR000700">
    <property type="entry name" value="PAS-assoc_C"/>
</dbReference>
<dbReference type="Gene3D" id="2.10.70.100">
    <property type="match status" value="1"/>
</dbReference>
<keyword evidence="5" id="KW-0418">Kinase</keyword>
<sequence length="937" mass="107595">MISSPSENKQHFLYLILGLSLVFGLIILIGYLAIESQHQETEKQITTELETVAQLKAKTITDWYHERYSDAEVAMVNQIPSQYLYNLEVSQKYDVSREDLIAWLDSLVASYDYRGIILLNRTGEMVISVPDTASVSGYSSDTTLKRALDSDTPLFTDIFKDPESGIVQMEFWVPVRLRPGERSLGVLVFQIDPGRYLFPLIQTWPTPTRSAESLIVRLVGDEVLFLNDLRHVPNASLSLSIPASKENVPAVMAAKGYKGIVRGDDYRGVPVVASITNISDTPWFIVAKIDQDEIYAHFTEFSRFVMGGIVLLLCIAGLGVLIFWKTRENEFISHQLQQQEHELFLAERIRLLMQQANDPILILDKDWYILEVNDAAVSMYGYSPDELKGKKWFDLRSEAAKKDIPEDLIRLSQTNSLILTTEHQKKDGTPFPVEDSIRIIDIQGTRYIQAIIRDLSERKAHETELLEKNTELYAMNEELSASYEELASQQEELRDQMEMVRQSERELTELNHRLTEAQRAGRVGIWEYYIKTGKVWATKEACRIYGLSPVADGLHDITEILDCIPDRERISTAIHDLIERNIPFDTTYRIHPADGSEDRYLSSIGELHYDEEGKPVKVFGVIQDITEKYLLMEDLRQNQEKLSALFNSRILGSVFSDIHGSIFEANDEFLRIIGYTREEFLRDGVKWTDITPPEYRARDAEAITEAHETGVCTPYEKQYIRRDGSRIWVLTGYVLIGEAREEAVAFVLDISKSKANEERIQSLNQELEERVIERTNQLQFINEELQAEVEERLSAEKKLFETLSVLSATIESTPDGILVVDNNRNISVYNKIFEEMWQIPDSVLRLRDERVILKEQASRVQNPDHFCSRIAEIYQNPELDSFDVIELADNRILERTSRPQRIEYTIVGRVFSFRDVTKQKEMEGAYATLAGSPIRFS</sequence>
<dbReference type="InterPro" id="IPR001610">
    <property type="entry name" value="PAC"/>
</dbReference>
<dbReference type="KEGG" id="mhu:Mhun_2688"/>
<evidence type="ECO:0000313" key="10">
    <source>
        <dbReference type="EMBL" id="ABD42383.1"/>
    </source>
</evidence>
<dbReference type="AlphaFoldDB" id="Q2FU88"/>
<evidence type="ECO:0000259" key="9">
    <source>
        <dbReference type="PROSITE" id="PS50113"/>
    </source>
</evidence>
<keyword evidence="4" id="KW-0808">Transferase</keyword>
<dbReference type="PANTHER" id="PTHR43304:SF1">
    <property type="entry name" value="PAC DOMAIN-CONTAINING PROTEIN"/>
    <property type="match status" value="1"/>
</dbReference>
<keyword evidence="7" id="KW-0472">Membrane</keyword>
<dbReference type="eggNOG" id="arCOG02329">
    <property type="taxonomic scope" value="Archaea"/>
</dbReference>
<feature type="domain" description="PAS" evidence="8">
    <location>
        <begin position="345"/>
        <end position="390"/>
    </location>
</feature>
<comment type="catalytic activity">
    <reaction evidence="1">
        <text>ATP + protein L-histidine = ADP + protein N-phospho-L-histidine.</text>
        <dbReference type="EC" id="2.7.13.3"/>
    </reaction>
</comment>
<evidence type="ECO:0000256" key="4">
    <source>
        <dbReference type="ARBA" id="ARBA00022679"/>
    </source>
</evidence>
<feature type="domain" description="PAC" evidence="9">
    <location>
        <begin position="584"/>
        <end position="637"/>
    </location>
</feature>
<dbReference type="eggNOG" id="arCOG02352">
    <property type="taxonomic scope" value="Archaea"/>
</dbReference>
<dbReference type="SUPFAM" id="SSF55785">
    <property type="entry name" value="PYP-like sensor domain (PAS domain)"/>
    <property type="match status" value="4"/>
</dbReference>
<evidence type="ECO:0000256" key="1">
    <source>
        <dbReference type="ARBA" id="ARBA00000085"/>
    </source>
</evidence>
<dbReference type="Proteomes" id="UP000001941">
    <property type="component" value="Chromosome"/>
</dbReference>
<dbReference type="eggNOG" id="arCOG02351">
    <property type="taxonomic scope" value="Archaea"/>
</dbReference>
<reference evidence="11" key="1">
    <citation type="journal article" date="2016" name="Stand. Genomic Sci.">
        <title>Complete genome sequence of Methanospirillum hungatei type strain JF1.</title>
        <authorList>
            <person name="Gunsalus R.P."/>
            <person name="Cook L.E."/>
            <person name="Crable B."/>
            <person name="Rohlin L."/>
            <person name="McDonald E."/>
            <person name="Mouttaki H."/>
            <person name="Sieber J.R."/>
            <person name="Poweleit N."/>
            <person name="Zhou H."/>
            <person name="Lapidus A.L."/>
            <person name="Daligault H.E."/>
            <person name="Land M."/>
            <person name="Gilna P."/>
            <person name="Ivanova N."/>
            <person name="Kyrpides N."/>
            <person name="Culley D.E."/>
            <person name="McInerney M.J."/>
        </authorList>
    </citation>
    <scope>NUCLEOTIDE SEQUENCE [LARGE SCALE GENOMIC DNA]</scope>
    <source>
        <strain evidence="11">ATCC 27890 / DSM 864 / NBRC 100397 / JF-1</strain>
    </source>
</reference>
<name>Q2FU88_METHJ</name>
<feature type="coiled-coil region" evidence="6">
    <location>
        <begin position="750"/>
        <end position="798"/>
    </location>
</feature>
<keyword evidence="7" id="KW-1133">Transmembrane helix</keyword>
<keyword evidence="6" id="KW-0175">Coiled coil</keyword>
<dbReference type="NCBIfam" id="TIGR00229">
    <property type="entry name" value="sensory_box"/>
    <property type="match status" value="2"/>
</dbReference>
<evidence type="ECO:0000256" key="3">
    <source>
        <dbReference type="ARBA" id="ARBA00022553"/>
    </source>
</evidence>
<evidence type="ECO:0000256" key="7">
    <source>
        <dbReference type="SAM" id="Phobius"/>
    </source>
</evidence>
<dbReference type="GO" id="GO:0004673">
    <property type="term" value="F:protein histidine kinase activity"/>
    <property type="evidence" value="ECO:0007669"/>
    <property type="project" value="UniProtKB-EC"/>
</dbReference>
<feature type="transmembrane region" description="Helical" evidence="7">
    <location>
        <begin position="12"/>
        <end position="34"/>
    </location>
</feature>
<dbReference type="Gene3D" id="3.30.450.20">
    <property type="entry name" value="PAS domain"/>
    <property type="match status" value="4"/>
</dbReference>
<gene>
    <name evidence="10" type="ordered locus">Mhun_2688</name>
</gene>
<dbReference type="STRING" id="323259.Mhun_2688"/>
<evidence type="ECO:0000313" key="11">
    <source>
        <dbReference type="Proteomes" id="UP000001941"/>
    </source>
</evidence>
<dbReference type="EMBL" id="CP000254">
    <property type="protein sequence ID" value="ABD42383.1"/>
    <property type="molecule type" value="Genomic_DNA"/>
</dbReference>
<dbReference type="Pfam" id="PF13426">
    <property type="entry name" value="PAS_9"/>
    <property type="match status" value="1"/>
</dbReference>
<dbReference type="InterPro" id="IPR035965">
    <property type="entry name" value="PAS-like_dom_sf"/>
</dbReference>
<evidence type="ECO:0000259" key="8">
    <source>
        <dbReference type="PROSITE" id="PS50112"/>
    </source>
</evidence>
<feature type="coiled-coil region" evidence="6">
    <location>
        <begin position="476"/>
        <end position="520"/>
    </location>
</feature>
<feature type="domain" description="PAC" evidence="9">
    <location>
        <begin position="713"/>
        <end position="762"/>
    </location>
</feature>
<dbReference type="GeneID" id="3924583"/>
<dbReference type="PROSITE" id="PS50113">
    <property type="entry name" value="PAC"/>
    <property type="match status" value="2"/>
</dbReference>
<evidence type="ECO:0000256" key="5">
    <source>
        <dbReference type="ARBA" id="ARBA00022777"/>
    </source>
</evidence>
<dbReference type="HOGENOM" id="CLU_312762_0_0_2"/>
<dbReference type="InterPro" id="IPR013655">
    <property type="entry name" value="PAS_fold_3"/>
</dbReference>
<dbReference type="InterPro" id="IPR052162">
    <property type="entry name" value="Sensor_kinase/Photoreceptor"/>
</dbReference>
<feature type="domain" description="PAS" evidence="8">
    <location>
        <begin position="638"/>
        <end position="710"/>
    </location>
</feature>
<dbReference type="SMART" id="SM00091">
    <property type="entry name" value="PAS"/>
    <property type="match status" value="3"/>
</dbReference>
<dbReference type="PANTHER" id="PTHR43304">
    <property type="entry name" value="PHYTOCHROME-LIKE PROTEIN CPH1"/>
    <property type="match status" value="1"/>
</dbReference>
<dbReference type="EC" id="2.7.13.3" evidence="2"/>
<evidence type="ECO:0000256" key="2">
    <source>
        <dbReference type="ARBA" id="ARBA00012438"/>
    </source>
</evidence>
<dbReference type="InterPro" id="IPR000014">
    <property type="entry name" value="PAS"/>
</dbReference>
<evidence type="ECO:0000256" key="6">
    <source>
        <dbReference type="SAM" id="Coils"/>
    </source>
</evidence>
<keyword evidence="3" id="KW-0597">Phosphoprotein</keyword>
<dbReference type="InParanoid" id="Q2FU88"/>
<protein>
    <recommendedName>
        <fullName evidence="2">histidine kinase</fullName>
        <ecNumber evidence="2">2.7.13.3</ecNumber>
    </recommendedName>
</protein>
<dbReference type="Pfam" id="PF13188">
    <property type="entry name" value="PAS_8"/>
    <property type="match status" value="1"/>
</dbReference>
<keyword evidence="7" id="KW-0812">Transmembrane</keyword>
<accession>Q2FU88</accession>
<organism evidence="10 11">
    <name type="scientific">Methanospirillum hungatei JF-1 (strain ATCC 27890 / DSM 864 / NBRC 100397 / JF-1)</name>
    <dbReference type="NCBI Taxonomy" id="323259"/>
    <lineage>
        <taxon>Archaea</taxon>
        <taxon>Methanobacteriati</taxon>
        <taxon>Methanobacteriota</taxon>
        <taxon>Stenosarchaea group</taxon>
        <taxon>Methanomicrobia</taxon>
        <taxon>Methanomicrobiales</taxon>
        <taxon>Methanospirillaceae</taxon>
        <taxon>Methanospirillum</taxon>
    </lineage>
</organism>
<proteinExistence type="predicted"/>
<dbReference type="SMART" id="SM00086">
    <property type="entry name" value="PAC"/>
    <property type="match status" value="3"/>
</dbReference>